<sequence>MKLQRHLSNKGKLSSADRDLLIFMPRKKLSMLSVGSAALEKCREFWRGLTSGGFAVVRRRHADDYFRGSYEFSCTATPINLPAKTTTNGRGRRRRLPPCVGGKQAQEMLERMAPGRGWSPERSPGPGAGNEIDGLAEEFIRRFYEQLRMQRVDELQVEHETRARRASPGSLCSSDVNGLYT</sequence>
<dbReference type="EMBL" id="CM008046">
    <property type="protein sequence ID" value="PAN06243.1"/>
    <property type="molecule type" value="Genomic_DNA"/>
</dbReference>
<evidence type="ECO:0000313" key="2">
    <source>
        <dbReference type="EMBL" id="PAN06243.1"/>
    </source>
</evidence>
<gene>
    <name evidence="2" type="ORF">PAHAL_1G249200</name>
</gene>
<dbReference type="InterPro" id="IPR008480">
    <property type="entry name" value="DUF761_pln"/>
</dbReference>
<accession>A0A2S3GPG2</accession>
<feature type="region of interest" description="Disordered" evidence="1">
    <location>
        <begin position="83"/>
        <end position="102"/>
    </location>
</feature>
<feature type="region of interest" description="Disordered" evidence="1">
    <location>
        <begin position="159"/>
        <end position="181"/>
    </location>
</feature>
<reference evidence="2" key="1">
    <citation type="submission" date="2018-04" db="EMBL/GenBank/DDBJ databases">
        <title>WGS assembly of Panicum hallii.</title>
        <authorList>
            <person name="Lovell J."/>
            <person name="Jenkins J."/>
            <person name="Lowry D."/>
            <person name="Mamidi S."/>
            <person name="Sreedasyam A."/>
            <person name="Weng X."/>
            <person name="Barry K."/>
            <person name="Bonette J."/>
            <person name="Campitelli B."/>
            <person name="Daum C."/>
            <person name="Gordon S."/>
            <person name="Gould B."/>
            <person name="Lipzen A."/>
            <person name="Macqueen A."/>
            <person name="Palacio-Mejia J."/>
            <person name="Plott C."/>
            <person name="Shakirov E."/>
            <person name="Shu S."/>
            <person name="Yoshinaga Y."/>
            <person name="Zane M."/>
            <person name="Rokhsar D."/>
            <person name="Grimwood J."/>
            <person name="Schmutz J."/>
            <person name="Juenger T."/>
        </authorList>
    </citation>
    <scope>NUCLEOTIDE SEQUENCE [LARGE SCALE GENOMIC DNA]</scope>
    <source>
        <strain evidence="2">FIL2</strain>
    </source>
</reference>
<dbReference type="AlphaFoldDB" id="A0A2S3GPG2"/>
<proteinExistence type="predicted"/>
<protein>
    <submittedName>
        <fullName evidence="2">Uncharacterized protein</fullName>
    </submittedName>
</protein>
<dbReference type="PANTHER" id="PTHR33265:SF23">
    <property type="entry name" value="OS02G0523100 PROTEIN"/>
    <property type="match status" value="1"/>
</dbReference>
<name>A0A2S3GPG2_9POAL</name>
<evidence type="ECO:0000256" key="1">
    <source>
        <dbReference type="SAM" id="MobiDB-lite"/>
    </source>
</evidence>
<dbReference type="Proteomes" id="UP000243499">
    <property type="component" value="Chromosome 1"/>
</dbReference>
<dbReference type="Gramene" id="PAN06243">
    <property type="protein sequence ID" value="PAN06243"/>
    <property type="gene ID" value="PAHAL_1G249200"/>
</dbReference>
<dbReference type="Pfam" id="PF05553">
    <property type="entry name" value="DUF761"/>
    <property type="match status" value="1"/>
</dbReference>
<dbReference type="PANTHER" id="PTHR33265">
    <property type="entry name" value="AVR9/CF-9 RAPIDLY ELICITED PROTEIN-RELATED"/>
    <property type="match status" value="1"/>
</dbReference>
<organism evidence="2">
    <name type="scientific">Panicum hallii</name>
    <dbReference type="NCBI Taxonomy" id="206008"/>
    <lineage>
        <taxon>Eukaryota</taxon>
        <taxon>Viridiplantae</taxon>
        <taxon>Streptophyta</taxon>
        <taxon>Embryophyta</taxon>
        <taxon>Tracheophyta</taxon>
        <taxon>Spermatophyta</taxon>
        <taxon>Magnoliopsida</taxon>
        <taxon>Liliopsida</taxon>
        <taxon>Poales</taxon>
        <taxon>Poaceae</taxon>
        <taxon>PACMAD clade</taxon>
        <taxon>Panicoideae</taxon>
        <taxon>Panicodae</taxon>
        <taxon>Paniceae</taxon>
        <taxon>Panicinae</taxon>
        <taxon>Panicum</taxon>
        <taxon>Panicum sect. Panicum</taxon>
    </lineage>
</organism>
<feature type="compositionally biased region" description="Polar residues" evidence="1">
    <location>
        <begin position="170"/>
        <end position="181"/>
    </location>
</feature>